<name>F4FYW5_METCR</name>
<dbReference type="Pfam" id="PF05916">
    <property type="entry name" value="Sld5"/>
    <property type="match status" value="1"/>
</dbReference>
<dbReference type="STRING" id="1006006.Mcup_0246"/>
<dbReference type="CDD" id="cd11714">
    <property type="entry name" value="GINS_A_archaea"/>
    <property type="match status" value="1"/>
</dbReference>
<keyword evidence="3" id="KW-1185">Reference proteome</keyword>
<dbReference type="Gene3D" id="1.20.58.2050">
    <property type="match status" value="1"/>
</dbReference>
<dbReference type="InterPro" id="IPR036224">
    <property type="entry name" value="GINS_bundle-like_dom_sf"/>
</dbReference>
<proteinExistence type="predicted"/>
<feature type="domain" description="GINS subunit" evidence="1">
    <location>
        <begin position="66"/>
        <end position="167"/>
    </location>
</feature>
<dbReference type="InterPro" id="IPR038437">
    <property type="entry name" value="GINS_Psf3_sf"/>
</dbReference>
<dbReference type="PATRIC" id="fig|1006006.8.peg.247"/>
<dbReference type="SUPFAM" id="SSF158573">
    <property type="entry name" value="GINS helical bundle-like"/>
    <property type="match status" value="1"/>
</dbReference>
<dbReference type="GeneID" id="10492440"/>
<organism evidence="2 3">
    <name type="scientific">Metallosphaera cuprina (strain Ar-4)</name>
    <dbReference type="NCBI Taxonomy" id="1006006"/>
    <lineage>
        <taxon>Archaea</taxon>
        <taxon>Thermoproteota</taxon>
        <taxon>Thermoprotei</taxon>
        <taxon>Sulfolobales</taxon>
        <taxon>Sulfolobaceae</taxon>
        <taxon>Metallosphaera</taxon>
    </lineage>
</organism>
<evidence type="ECO:0000313" key="3">
    <source>
        <dbReference type="Proteomes" id="UP000007812"/>
    </source>
</evidence>
<sequence length="180" mass="21052">MINVRYRALKRLMRTRKKKVEVLDDILSIDLGLEEVRLTKGNQQELPIWLIDILESEGYVTQSTVSREEISKYLYQEKQNLTVPASLVQIPWDFYNRTRNTLVKLSSSIDPRDIENVKRISYMVNEITRIRLRKIVQLASLNISDQNLINRMTPEENLVFQDLRRSLSILTGENDGNSTN</sequence>
<protein>
    <recommendedName>
        <fullName evidence="1">GINS subunit domain-containing protein</fullName>
    </recommendedName>
</protein>
<reference evidence="2 3" key="1">
    <citation type="journal article" date="2011" name="J. Bacteriol.">
        <title>Complete genome sequence of Metallosphaera cuprina, a metal sulfide-oxidizing archaeon from a hot spring.</title>
        <authorList>
            <person name="Liu L.J."/>
            <person name="You X.Y."/>
            <person name="Zheng H."/>
            <person name="Wang S."/>
            <person name="Jiang C.Y."/>
            <person name="Liu S.J."/>
        </authorList>
    </citation>
    <scope>NUCLEOTIDE SEQUENCE [LARGE SCALE GENOMIC DNA]</scope>
    <source>
        <strain evidence="2 3">Ar-4</strain>
    </source>
</reference>
<gene>
    <name evidence="2" type="ordered locus">Mcup_0246</name>
</gene>
<dbReference type="KEGG" id="mcn:Mcup_0246"/>
<dbReference type="RefSeq" id="WP_013736853.1">
    <property type="nucleotide sequence ID" value="NC_015435.1"/>
</dbReference>
<dbReference type="EMBL" id="CP002656">
    <property type="protein sequence ID" value="AEB94354.1"/>
    <property type="molecule type" value="Genomic_DNA"/>
</dbReference>
<accession>F4FYW5</accession>
<dbReference type="HOGENOM" id="CLU_117967_0_0_2"/>
<evidence type="ECO:0000313" key="2">
    <source>
        <dbReference type="EMBL" id="AEB94354.1"/>
    </source>
</evidence>
<dbReference type="AlphaFoldDB" id="F4FYW5"/>
<dbReference type="InterPro" id="IPR021151">
    <property type="entry name" value="GINS_A"/>
</dbReference>
<evidence type="ECO:0000259" key="1">
    <source>
        <dbReference type="Pfam" id="PF05916"/>
    </source>
</evidence>
<dbReference type="Proteomes" id="UP000007812">
    <property type="component" value="Chromosome"/>
</dbReference>
<dbReference type="eggNOG" id="arCOG00552">
    <property type="taxonomic scope" value="Archaea"/>
</dbReference>